<dbReference type="AlphaFoldDB" id="A0A251VDY3"/>
<dbReference type="PANTHER" id="PTHR34835">
    <property type="entry name" value="OS07G0283600 PROTEIN-RELATED"/>
    <property type="match status" value="1"/>
</dbReference>
<evidence type="ECO:0000313" key="2">
    <source>
        <dbReference type="EMBL" id="KAF5817081.1"/>
    </source>
</evidence>
<name>A0A251VDY3_HELAN</name>
<accession>A0A251VDY3</accession>
<dbReference type="EMBL" id="CM007891">
    <property type="protein sequence ID" value="OTG33366.1"/>
    <property type="molecule type" value="Genomic_DNA"/>
</dbReference>
<keyword evidence="4" id="KW-1185">Reference proteome</keyword>
<feature type="region of interest" description="Disordered" evidence="1">
    <location>
        <begin position="1"/>
        <end position="22"/>
    </location>
</feature>
<gene>
    <name evidence="3" type="ORF">HannXRQ_Chr02g0033931</name>
    <name evidence="2" type="ORF">HanXRQr2_Chr02g0048861</name>
</gene>
<reference evidence="3" key="2">
    <citation type="submission" date="2017-02" db="EMBL/GenBank/DDBJ databases">
        <title>Sunflower complete genome.</title>
        <authorList>
            <person name="Langlade N."/>
            <person name="Munos S."/>
        </authorList>
    </citation>
    <scope>NUCLEOTIDE SEQUENCE [LARGE SCALE GENOMIC DNA]</scope>
    <source>
        <tissue evidence="3">Leaves</tissue>
    </source>
</reference>
<evidence type="ECO:0000313" key="4">
    <source>
        <dbReference type="Proteomes" id="UP000215914"/>
    </source>
</evidence>
<dbReference type="OMA" id="PRRLAYW"/>
<reference evidence="2 4" key="1">
    <citation type="journal article" date="2017" name="Nature">
        <title>The sunflower genome provides insights into oil metabolism, flowering and Asterid evolution.</title>
        <authorList>
            <person name="Badouin H."/>
            <person name="Gouzy J."/>
            <person name="Grassa C.J."/>
            <person name="Murat F."/>
            <person name="Staton S.E."/>
            <person name="Cottret L."/>
            <person name="Lelandais-Briere C."/>
            <person name="Owens G.L."/>
            <person name="Carrere S."/>
            <person name="Mayjonade B."/>
            <person name="Legrand L."/>
            <person name="Gill N."/>
            <person name="Kane N.C."/>
            <person name="Bowers J.E."/>
            <person name="Hubner S."/>
            <person name="Bellec A."/>
            <person name="Berard A."/>
            <person name="Berges H."/>
            <person name="Blanchet N."/>
            <person name="Boniface M.C."/>
            <person name="Brunel D."/>
            <person name="Catrice O."/>
            <person name="Chaidir N."/>
            <person name="Claudel C."/>
            <person name="Donnadieu C."/>
            <person name="Faraut T."/>
            <person name="Fievet G."/>
            <person name="Helmstetter N."/>
            <person name="King M."/>
            <person name="Knapp S.J."/>
            <person name="Lai Z."/>
            <person name="Le Paslier M.C."/>
            <person name="Lippi Y."/>
            <person name="Lorenzon L."/>
            <person name="Mandel J.R."/>
            <person name="Marage G."/>
            <person name="Marchand G."/>
            <person name="Marquand E."/>
            <person name="Bret-Mestries E."/>
            <person name="Morien E."/>
            <person name="Nambeesan S."/>
            <person name="Nguyen T."/>
            <person name="Pegot-Espagnet P."/>
            <person name="Pouilly N."/>
            <person name="Raftis F."/>
            <person name="Sallet E."/>
            <person name="Schiex T."/>
            <person name="Thomas J."/>
            <person name="Vandecasteele C."/>
            <person name="Vares D."/>
            <person name="Vear F."/>
            <person name="Vautrin S."/>
            <person name="Crespi M."/>
            <person name="Mangin B."/>
            <person name="Burke J.M."/>
            <person name="Salse J."/>
            <person name="Munos S."/>
            <person name="Vincourt P."/>
            <person name="Rieseberg L.H."/>
            <person name="Langlade N.B."/>
        </authorList>
    </citation>
    <scope>NUCLEOTIDE SEQUENCE [LARGE SCALE GENOMIC DNA]</scope>
    <source>
        <strain evidence="4">cv. SF193</strain>
        <tissue evidence="2">Leaves</tissue>
    </source>
</reference>
<evidence type="ECO:0000256" key="1">
    <source>
        <dbReference type="SAM" id="MobiDB-lite"/>
    </source>
</evidence>
<organism evidence="3 4">
    <name type="scientific">Helianthus annuus</name>
    <name type="common">Common sunflower</name>
    <dbReference type="NCBI Taxonomy" id="4232"/>
    <lineage>
        <taxon>Eukaryota</taxon>
        <taxon>Viridiplantae</taxon>
        <taxon>Streptophyta</taxon>
        <taxon>Embryophyta</taxon>
        <taxon>Tracheophyta</taxon>
        <taxon>Spermatophyta</taxon>
        <taxon>Magnoliopsida</taxon>
        <taxon>eudicotyledons</taxon>
        <taxon>Gunneridae</taxon>
        <taxon>Pentapetalae</taxon>
        <taxon>asterids</taxon>
        <taxon>campanulids</taxon>
        <taxon>Asterales</taxon>
        <taxon>Asteraceae</taxon>
        <taxon>Asteroideae</taxon>
        <taxon>Heliantheae alliance</taxon>
        <taxon>Heliantheae</taxon>
        <taxon>Helianthus</taxon>
    </lineage>
</organism>
<proteinExistence type="predicted"/>
<dbReference type="EMBL" id="MNCJ02000317">
    <property type="protein sequence ID" value="KAF5817081.1"/>
    <property type="molecule type" value="Genomic_DNA"/>
</dbReference>
<protein>
    <submittedName>
        <fullName evidence="3">Uncharacterized protein</fullName>
    </submittedName>
</protein>
<sequence length="172" mass="19760">MASGRQLRRSLNQRSGMDRQPFVPYTNTEIKTRNEPKNLCWALQGLTDAQISDIRDMGFESLKSFSIPDIPRRLAYWLLVNYDYKRNELNVGNRIIKVTPSKVHDVFGVPMGKITVSEKRRLSKKDAIREEILHEGVQTSRAARELLEIGSRKSSKRAEPYRARALSSLSIK</sequence>
<dbReference type="InParanoid" id="A0A251VDY3"/>
<reference evidence="2" key="3">
    <citation type="submission" date="2020-06" db="EMBL/GenBank/DDBJ databases">
        <title>Helianthus annuus Genome sequencing and assembly Release 2.</title>
        <authorList>
            <person name="Gouzy J."/>
            <person name="Langlade N."/>
            <person name="Munos S."/>
        </authorList>
    </citation>
    <scope>NUCLEOTIDE SEQUENCE</scope>
    <source>
        <tissue evidence="2">Leaves</tissue>
    </source>
</reference>
<dbReference type="Proteomes" id="UP000215914">
    <property type="component" value="Chromosome 2"/>
</dbReference>
<evidence type="ECO:0000313" key="3">
    <source>
        <dbReference type="EMBL" id="OTG33366.1"/>
    </source>
</evidence>
<dbReference type="Gramene" id="mRNA:HanXRQr2_Chr02g0048861">
    <property type="protein sequence ID" value="mRNA:HanXRQr2_Chr02g0048861"/>
    <property type="gene ID" value="HanXRQr2_Chr02g0048861"/>
</dbReference>
<dbReference type="PANTHER" id="PTHR34835:SF90">
    <property type="entry name" value="AMINOTRANSFERASE-LIKE PLANT MOBILE DOMAIN-CONTAINING PROTEIN"/>
    <property type="match status" value="1"/>
</dbReference>